<name>A0A0A0YS38_9CAUD</name>
<keyword evidence="2" id="KW-1185">Reference proteome</keyword>
<evidence type="ECO:0000313" key="1">
    <source>
        <dbReference type="EMBL" id="AIX13044.1"/>
    </source>
</evidence>
<gene>
    <name evidence="1" type="ORF">NW77_036</name>
</gene>
<dbReference type="OrthoDB" id="15704at10239"/>
<organism evidence="1 2">
    <name type="scientific">Erwinia phage phiEa2809</name>
    <dbReference type="NCBI Taxonomy" id="1564096"/>
    <lineage>
        <taxon>Viruses</taxon>
        <taxon>Duplodnaviria</taxon>
        <taxon>Heunggongvirae</taxon>
        <taxon>Uroviricota</taxon>
        <taxon>Caudoviricetes</taxon>
        <taxon>Pantevenvirales</taxon>
        <taxon>Ackermannviridae</taxon>
        <taxon>Nezavisimistyvirus</taxon>
        <taxon>Nezavisimistyvirus Ea2809</taxon>
    </lineage>
</organism>
<evidence type="ECO:0000313" key="2">
    <source>
        <dbReference type="Proteomes" id="UP000030322"/>
    </source>
</evidence>
<dbReference type="RefSeq" id="YP_009147548.1">
    <property type="nucleotide sequence ID" value="NC_027340.1"/>
</dbReference>
<reference evidence="1 2" key="1">
    <citation type="submission" date="2014-10" db="EMBL/GenBank/DDBJ databases">
        <title>Characterization of a new ViI-like Erwinia amylovora bacteriophage.</title>
        <authorList>
            <person name="Lagonenko A.L."/>
            <person name="Valentovich L.N."/>
        </authorList>
    </citation>
    <scope>NUCLEOTIDE SEQUENCE [LARGE SCALE GENOMIC DNA]</scope>
</reference>
<proteinExistence type="predicted"/>
<dbReference type="EMBL" id="KP037007">
    <property type="protein sequence ID" value="AIX13044.1"/>
    <property type="molecule type" value="Genomic_DNA"/>
</dbReference>
<dbReference type="KEGG" id="vg:24623164"/>
<accession>A0A0A0YS38</accession>
<dbReference type="Proteomes" id="UP000030322">
    <property type="component" value="Segment"/>
</dbReference>
<dbReference type="GeneID" id="24623164"/>
<sequence length="113" mass="12730">MSKLLGKIACILKGDYSSPDVVPKYELIDAGEDQLSIFHITEGLYKGTRYRVGRVAFVPEGDDFKLSFVTDIIKHPYWGKIKDSDQEFDQISGNILRVMMSSNAGDYGKFLVM</sequence>
<protein>
    <submittedName>
        <fullName evidence="1">Uncharacterized protein</fullName>
    </submittedName>
</protein>